<comment type="cofactor">
    <cofactor evidence="1">
        <name>FMN</name>
        <dbReference type="ChEBI" id="CHEBI:58210"/>
    </cofactor>
</comment>
<dbReference type="EMBL" id="CP061379">
    <property type="protein sequence ID" value="QPF92321.1"/>
    <property type="molecule type" value="Genomic_DNA"/>
</dbReference>
<keyword evidence="4" id="KW-0001">2Fe-2S</keyword>
<evidence type="ECO:0000259" key="9">
    <source>
        <dbReference type="PROSITE" id="PS51085"/>
    </source>
</evidence>
<keyword evidence="8" id="KW-0411">Iron-sulfur</keyword>
<dbReference type="GO" id="GO:0016491">
    <property type="term" value="F:oxidoreductase activity"/>
    <property type="evidence" value="ECO:0007669"/>
    <property type="project" value="UniProtKB-KW"/>
</dbReference>
<dbReference type="CDD" id="cd00207">
    <property type="entry name" value="fer2"/>
    <property type="match status" value="1"/>
</dbReference>
<feature type="domain" description="2Fe-2S ferredoxin-type" evidence="9">
    <location>
        <begin position="237"/>
        <end position="323"/>
    </location>
</feature>
<keyword evidence="7" id="KW-0408">Iron</keyword>
<keyword evidence="2" id="KW-0285">Flavoprotein</keyword>
<dbReference type="GO" id="GO:0046872">
    <property type="term" value="F:metal ion binding"/>
    <property type="evidence" value="ECO:0007669"/>
    <property type="project" value="UniProtKB-KW"/>
</dbReference>
<dbReference type="InterPro" id="IPR036010">
    <property type="entry name" value="2Fe-2S_ferredoxin-like_sf"/>
</dbReference>
<evidence type="ECO:0000256" key="4">
    <source>
        <dbReference type="ARBA" id="ARBA00022714"/>
    </source>
</evidence>
<dbReference type="RefSeq" id="WP_195801859.1">
    <property type="nucleotide sequence ID" value="NZ_CP061379.1"/>
</dbReference>
<accession>A0A7S9D708</accession>
<dbReference type="InterPro" id="IPR001041">
    <property type="entry name" value="2Fe-2S_ferredoxin-type"/>
</dbReference>
<dbReference type="AlphaFoldDB" id="A0A7S9D708"/>
<dbReference type="SUPFAM" id="SSF52343">
    <property type="entry name" value="Ferredoxin reductase-like, C-terminal NADP-linked domain"/>
    <property type="match status" value="1"/>
</dbReference>
<evidence type="ECO:0000256" key="1">
    <source>
        <dbReference type="ARBA" id="ARBA00001917"/>
    </source>
</evidence>
<organism evidence="11 12">
    <name type="scientific">Bradyrhizobium commune</name>
    <dbReference type="NCBI Taxonomy" id="83627"/>
    <lineage>
        <taxon>Bacteria</taxon>
        <taxon>Pseudomonadati</taxon>
        <taxon>Pseudomonadota</taxon>
        <taxon>Alphaproteobacteria</taxon>
        <taxon>Hyphomicrobiales</taxon>
        <taxon>Nitrobacteraceae</taxon>
        <taxon>Bradyrhizobium</taxon>
    </lineage>
</organism>
<dbReference type="Proteomes" id="UP000594621">
    <property type="component" value="Chromosome"/>
</dbReference>
<evidence type="ECO:0000256" key="2">
    <source>
        <dbReference type="ARBA" id="ARBA00022630"/>
    </source>
</evidence>
<dbReference type="GO" id="GO:0051537">
    <property type="term" value="F:2 iron, 2 sulfur cluster binding"/>
    <property type="evidence" value="ECO:0007669"/>
    <property type="project" value="UniProtKB-KW"/>
</dbReference>
<gene>
    <name evidence="11" type="ORF">IC761_03195</name>
</gene>
<dbReference type="Gene3D" id="2.40.30.10">
    <property type="entry name" value="Translation factors"/>
    <property type="match status" value="1"/>
</dbReference>
<dbReference type="PANTHER" id="PTHR47354">
    <property type="entry name" value="NADH OXIDOREDUCTASE HCR"/>
    <property type="match status" value="1"/>
</dbReference>
<keyword evidence="6" id="KW-0560">Oxidoreductase</keyword>
<dbReference type="Pfam" id="PF00111">
    <property type="entry name" value="Fer2"/>
    <property type="match status" value="1"/>
</dbReference>
<evidence type="ECO:0000259" key="10">
    <source>
        <dbReference type="PROSITE" id="PS51384"/>
    </source>
</evidence>
<dbReference type="InterPro" id="IPR050415">
    <property type="entry name" value="MRET"/>
</dbReference>
<evidence type="ECO:0000256" key="7">
    <source>
        <dbReference type="ARBA" id="ARBA00023004"/>
    </source>
</evidence>
<dbReference type="InterPro" id="IPR017938">
    <property type="entry name" value="Riboflavin_synthase-like_b-brl"/>
</dbReference>
<dbReference type="PANTHER" id="PTHR47354:SF2">
    <property type="entry name" value="BLR2392 PROTEIN"/>
    <property type="match status" value="1"/>
</dbReference>
<dbReference type="Pfam" id="PF22290">
    <property type="entry name" value="DmmA-like_N"/>
    <property type="match status" value="1"/>
</dbReference>
<evidence type="ECO:0000256" key="6">
    <source>
        <dbReference type="ARBA" id="ARBA00023002"/>
    </source>
</evidence>
<keyword evidence="12" id="KW-1185">Reference proteome</keyword>
<reference evidence="11 12" key="1">
    <citation type="submission" date="2020-09" db="EMBL/GenBank/DDBJ databases">
        <title>Complete genomes of bradyrhizobia occurring on native shrubby legumes in Australia.</title>
        <authorList>
            <person name="Lafay B."/>
        </authorList>
    </citation>
    <scope>NUCLEOTIDE SEQUENCE [LARGE SCALE GENOMIC DNA]</scope>
    <source>
        <strain evidence="11 12">BDV5040</strain>
    </source>
</reference>
<dbReference type="PROSITE" id="PS51384">
    <property type="entry name" value="FAD_FR"/>
    <property type="match status" value="1"/>
</dbReference>
<dbReference type="InterPro" id="IPR006058">
    <property type="entry name" value="2Fe2S_fd_BS"/>
</dbReference>
<dbReference type="InterPro" id="IPR039261">
    <property type="entry name" value="FNR_nucleotide-bd"/>
</dbReference>
<dbReference type="SUPFAM" id="SSF54292">
    <property type="entry name" value="2Fe-2S ferredoxin-like"/>
    <property type="match status" value="1"/>
</dbReference>
<dbReference type="KEGG" id="bcou:IC761_03195"/>
<evidence type="ECO:0000256" key="3">
    <source>
        <dbReference type="ARBA" id="ARBA00022643"/>
    </source>
</evidence>
<dbReference type="PROSITE" id="PS00197">
    <property type="entry name" value="2FE2S_FER_1"/>
    <property type="match status" value="1"/>
</dbReference>
<dbReference type="SUPFAM" id="SSF63380">
    <property type="entry name" value="Riboflavin synthase domain-like"/>
    <property type="match status" value="1"/>
</dbReference>
<dbReference type="CDD" id="cd06185">
    <property type="entry name" value="PDR_like"/>
    <property type="match status" value="1"/>
</dbReference>
<evidence type="ECO:0000256" key="5">
    <source>
        <dbReference type="ARBA" id="ARBA00022723"/>
    </source>
</evidence>
<dbReference type="PROSITE" id="PS51085">
    <property type="entry name" value="2FE2S_FER_2"/>
    <property type="match status" value="1"/>
</dbReference>
<name>A0A7S9D708_9BRAD</name>
<protein>
    <submittedName>
        <fullName evidence="11">Oxidoreductase</fullName>
    </submittedName>
</protein>
<evidence type="ECO:0000256" key="8">
    <source>
        <dbReference type="ARBA" id="ARBA00023014"/>
    </source>
</evidence>
<evidence type="ECO:0000313" key="11">
    <source>
        <dbReference type="EMBL" id="QPF92321.1"/>
    </source>
</evidence>
<dbReference type="PRINTS" id="PR00409">
    <property type="entry name" value="PHDIOXRDTASE"/>
</dbReference>
<keyword evidence="3" id="KW-0288">FMN</keyword>
<sequence length="323" mass="35337">MSGKGIDAVVLARRGLTDRIAEFWIGRADGHPLSMAESGSHIELHFGGGKHHFARHYSIVGPLTLHDAPEPFWRIAVQREDRSRGSAFIHDNFGPGTALTVSRPINAFRLARHQANRLLVAGGIGVTPMLAMARSLRMRNLDFSMFYAGQERSAMAYVGELGGLCGNRLTLHESRRDGIPGFTGLLSGQPAGTEVYVCGPGAMIEALREAASALGWRKERVRFEVFNAAHRPDDRDFEVRLSSGHRVKVGAGMTILETLELAGVDTLSSCRRGECGLCVTDVAEYDGELDHRDRYFSDEQHRGGQQIAICCSRITGRALALNI</sequence>
<dbReference type="InterPro" id="IPR012675">
    <property type="entry name" value="Beta-grasp_dom_sf"/>
</dbReference>
<dbReference type="InterPro" id="IPR017927">
    <property type="entry name" value="FAD-bd_FR_type"/>
</dbReference>
<evidence type="ECO:0000313" key="12">
    <source>
        <dbReference type="Proteomes" id="UP000594621"/>
    </source>
</evidence>
<keyword evidence="5" id="KW-0479">Metal-binding</keyword>
<dbReference type="Gene3D" id="3.10.20.30">
    <property type="match status" value="1"/>
</dbReference>
<dbReference type="InterPro" id="IPR054582">
    <property type="entry name" value="DmmA-like_N"/>
</dbReference>
<dbReference type="Gene3D" id="3.40.50.80">
    <property type="entry name" value="Nucleotide-binding domain of ferredoxin-NADP reductase (FNR) module"/>
    <property type="match status" value="1"/>
</dbReference>
<proteinExistence type="predicted"/>
<feature type="domain" description="FAD-binding FR-type" evidence="10">
    <location>
        <begin position="3"/>
        <end position="111"/>
    </location>
</feature>